<dbReference type="AlphaFoldDB" id="A0A538S7E3"/>
<evidence type="ECO:0000313" key="4">
    <source>
        <dbReference type="Proteomes" id="UP000316292"/>
    </source>
</evidence>
<feature type="chain" id="PRO_5021765191" description="Pyrrolo-quinoline quinone repeat domain-containing protein" evidence="1">
    <location>
        <begin position="30"/>
        <end position="547"/>
    </location>
</feature>
<dbReference type="SUPFAM" id="SSF50969">
    <property type="entry name" value="YVTN repeat-like/Quinoprotein amine dehydrogenase"/>
    <property type="match status" value="1"/>
</dbReference>
<sequence length="547" mass="60552">MRATVCLRNTVWSLLVVLTLPTLEPGSLAATPPIWTLQLDRRIDWFKASPSGNFLVGTDQEILGVAPDSGTVAWRIRPGRKSSAADVELLAGTPFAVLGLGKHDAPELPSLSLLDVRDGRMIWNADSLGVLRSVGSFRIPGTERLLLRATAGKGQTGALLDISTGRPIWINRQLGQEFEPVLFDQVDDVVIGLYQKPFMDTDSTMIFHMSKTRFEKYNMTTGELVWDSKYPEPRRSFWEGPPEEEKHRVQLWIAPMVVSASGYRFYSPYLKTVACFSLATGNRVWGEEPKLDGYAVQMEETPAGLLVRAIGPKGNPDDQKLRLLDRETGATLWEKPKRKKILGLSMEHWSAATNFLVEKDRVVIAADGKLLAIDLNTGNERTLAKLEFRDEDDAKSLVRVADGYCVIGSSNLGIYALEDGRRTKSYSCETPDNFGLGLALLAGSAALWAIGSVNVGDDVTMSASINPVAVVSDVMKDFSASRQRESYVYFLAKVGEEKKPGIARVRYETGEGAGEIVLDEKKPEYALDSSGRLYFRHDSKTIQCYRF</sequence>
<feature type="domain" description="Pyrrolo-quinoline quinone repeat" evidence="2">
    <location>
        <begin position="216"/>
        <end position="408"/>
    </location>
</feature>
<dbReference type="InterPro" id="IPR011047">
    <property type="entry name" value="Quinoprotein_ADH-like_sf"/>
</dbReference>
<accession>A0A538S7E3</accession>
<comment type="caution">
    <text evidence="3">The sequence shown here is derived from an EMBL/GenBank/DDBJ whole genome shotgun (WGS) entry which is preliminary data.</text>
</comment>
<dbReference type="InterPro" id="IPR015943">
    <property type="entry name" value="WD40/YVTN_repeat-like_dom_sf"/>
</dbReference>
<dbReference type="SUPFAM" id="SSF50998">
    <property type="entry name" value="Quinoprotein alcohol dehydrogenase-like"/>
    <property type="match status" value="1"/>
</dbReference>
<dbReference type="InterPro" id="IPR011044">
    <property type="entry name" value="Quino_amine_DH_bsu"/>
</dbReference>
<dbReference type="Gene3D" id="2.130.10.10">
    <property type="entry name" value="YVTN repeat-like/Quinoprotein amine dehydrogenase"/>
    <property type="match status" value="2"/>
</dbReference>
<keyword evidence="1" id="KW-0732">Signal</keyword>
<reference evidence="3 4" key="1">
    <citation type="journal article" date="2019" name="Nat. Microbiol.">
        <title>Mediterranean grassland soil C-N compound turnover is dependent on rainfall and depth, and is mediated by genomically divergent microorganisms.</title>
        <authorList>
            <person name="Diamond S."/>
            <person name="Andeer P.F."/>
            <person name="Li Z."/>
            <person name="Crits-Christoph A."/>
            <person name="Burstein D."/>
            <person name="Anantharaman K."/>
            <person name="Lane K.R."/>
            <person name="Thomas B.C."/>
            <person name="Pan C."/>
            <person name="Northen T.R."/>
            <person name="Banfield J.F."/>
        </authorList>
    </citation>
    <scope>NUCLEOTIDE SEQUENCE [LARGE SCALE GENOMIC DNA]</scope>
    <source>
        <strain evidence="3">WS_1</strain>
    </source>
</reference>
<feature type="signal peptide" evidence="1">
    <location>
        <begin position="1"/>
        <end position="29"/>
    </location>
</feature>
<dbReference type="Pfam" id="PF13360">
    <property type="entry name" value="PQQ_2"/>
    <property type="match status" value="1"/>
</dbReference>
<dbReference type="PANTHER" id="PTHR34512:SF30">
    <property type="entry name" value="OUTER MEMBRANE PROTEIN ASSEMBLY FACTOR BAMB"/>
    <property type="match status" value="1"/>
</dbReference>
<dbReference type="EMBL" id="VBOR01000117">
    <property type="protein sequence ID" value="TMQ47299.1"/>
    <property type="molecule type" value="Genomic_DNA"/>
</dbReference>
<dbReference type="Proteomes" id="UP000316292">
    <property type="component" value="Unassembled WGS sequence"/>
</dbReference>
<evidence type="ECO:0000259" key="2">
    <source>
        <dbReference type="Pfam" id="PF13360"/>
    </source>
</evidence>
<gene>
    <name evidence="3" type="ORF">E6K71_10280</name>
</gene>
<evidence type="ECO:0000256" key="1">
    <source>
        <dbReference type="SAM" id="SignalP"/>
    </source>
</evidence>
<organism evidence="3 4">
    <name type="scientific">Eiseniibacteriota bacterium</name>
    <dbReference type="NCBI Taxonomy" id="2212470"/>
    <lineage>
        <taxon>Bacteria</taxon>
        <taxon>Candidatus Eiseniibacteriota</taxon>
    </lineage>
</organism>
<proteinExistence type="predicted"/>
<dbReference type="InterPro" id="IPR002372">
    <property type="entry name" value="PQQ_rpt_dom"/>
</dbReference>
<evidence type="ECO:0000313" key="3">
    <source>
        <dbReference type="EMBL" id="TMQ47299.1"/>
    </source>
</evidence>
<name>A0A538S7E3_UNCEI</name>
<dbReference type="PANTHER" id="PTHR34512">
    <property type="entry name" value="CELL SURFACE PROTEIN"/>
    <property type="match status" value="1"/>
</dbReference>
<protein>
    <recommendedName>
        <fullName evidence="2">Pyrrolo-quinoline quinone repeat domain-containing protein</fullName>
    </recommendedName>
</protein>